<accession>A0A4C1XS61</accession>
<feature type="region of interest" description="Disordered" evidence="1">
    <location>
        <begin position="209"/>
        <end position="252"/>
    </location>
</feature>
<feature type="compositionally biased region" description="Basic residues" evidence="1">
    <location>
        <begin position="209"/>
        <end position="221"/>
    </location>
</feature>
<dbReference type="AlphaFoldDB" id="A0A4C1XS61"/>
<feature type="region of interest" description="Disordered" evidence="1">
    <location>
        <begin position="17"/>
        <end position="121"/>
    </location>
</feature>
<feature type="compositionally biased region" description="Low complexity" evidence="1">
    <location>
        <begin position="64"/>
        <end position="76"/>
    </location>
</feature>
<feature type="compositionally biased region" description="Basic and acidic residues" evidence="1">
    <location>
        <begin position="27"/>
        <end position="42"/>
    </location>
</feature>
<dbReference type="OrthoDB" id="7493026at2759"/>
<comment type="caution">
    <text evidence="2">The sequence shown here is derived from an EMBL/GenBank/DDBJ whole genome shotgun (WGS) entry which is preliminary data.</text>
</comment>
<proteinExistence type="predicted"/>
<evidence type="ECO:0000313" key="2">
    <source>
        <dbReference type="EMBL" id="GBP65055.1"/>
    </source>
</evidence>
<feature type="compositionally biased region" description="Polar residues" evidence="1">
    <location>
        <begin position="48"/>
        <end position="60"/>
    </location>
</feature>
<dbReference type="EMBL" id="BGZK01000918">
    <property type="protein sequence ID" value="GBP65055.1"/>
    <property type="molecule type" value="Genomic_DNA"/>
</dbReference>
<reference evidence="2 3" key="1">
    <citation type="journal article" date="2019" name="Commun. Biol.">
        <title>The bagworm genome reveals a unique fibroin gene that provides high tensile strength.</title>
        <authorList>
            <person name="Kono N."/>
            <person name="Nakamura H."/>
            <person name="Ohtoshi R."/>
            <person name="Tomita M."/>
            <person name="Numata K."/>
            <person name="Arakawa K."/>
        </authorList>
    </citation>
    <scope>NUCLEOTIDE SEQUENCE [LARGE SCALE GENOMIC DNA]</scope>
</reference>
<evidence type="ECO:0000256" key="1">
    <source>
        <dbReference type="SAM" id="MobiDB-lite"/>
    </source>
</evidence>
<protein>
    <submittedName>
        <fullName evidence="2">Uncharacterized protein</fullName>
    </submittedName>
</protein>
<evidence type="ECO:0000313" key="3">
    <source>
        <dbReference type="Proteomes" id="UP000299102"/>
    </source>
</evidence>
<name>A0A4C1XS61_EUMVA</name>
<sequence>MVVSVRCACAAGTSSASMYAMSGGGARSRERRPCAECADSRSSRSSSVDLNARTTRSCNQHKVPPAARALPRRPAAPAAPDPPLCDYGKSCSRENGGRHARTGKPNRNECANGPLLNGERMKTLENGDGARVDEEDEAGVEGSCSRGRVAYRLRAAVARARRRERRPATHGALVAAVEAKRSRDIVLVREAHGRCGGVGVRGVGTVSVRRRQRAATRRARHYTSVSRTGRAGCTRQHRSTARPSAAHSPTTSYDHQRLVAAAAFAHHAHAARSHLARTEDRQKYGRGRKQKSENCMCDECRLYVEVGAGPDSRCK</sequence>
<keyword evidence="3" id="KW-1185">Reference proteome</keyword>
<dbReference type="Proteomes" id="UP000299102">
    <property type="component" value="Unassembled WGS sequence"/>
</dbReference>
<organism evidence="2 3">
    <name type="scientific">Eumeta variegata</name>
    <name type="common">Bagworm moth</name>
    <name type="synonym">Eumeta japonica</name>
    <dbReference type="NCBI Taxonomy" id="151549"/>
    <lineage>
        <taxon>Eukaryota</taxon>
        <taxon>Metazoa</taxon>
        <taxon>Ecdysozoa</taxon>
        <taxon>Arthropoda</taxon>
        <taxon>Hexapoda</taxon>
        <taxon>Insecta</taxon>
        <taxon>Pterygota</taxon>
        <taxon>Neoptera</taxon>
        <taxon>Endopterygota</taxon>
        <taxon>Lepidoptera</taxon>
        <taxon>Glossata</taxon>
        <taxon>Ditrysia</taxon>
        <taxon>Tineoidea</taxon>
        <taxon>Psychidae</taxon>
        <taxon>Oiketicinae</taxon>
        <taxon>Eumeta</taxon>
    </lineage>
</organism>
<gene>
    <name evidence="2" type="ORF">EVAR_46849_1</name>
</gene>